<dbReference type="PANTHER" id="PTHR33562">
    <property type="entry name" value="ATILLA, ISOFORM B-RELATED-RELATED"/>
    <property type="match status" value="1"/>
</dbReference>
<dbReference type="PANTHER" id="PTHR33562:SF6">
    <property type="entry name" value="PROTEIN QUIVER"/>
    <property type="match status" value="1"/>
</dbReference>
<dbReference type="GO" id="GO:0032222">
    <property type="term" value="P:regulation of synaptic transmission, cholinergic"/>
    <property type="evidence" value="ECO:0007669"/>
    <property type="project" value="InterPro"/>
</dbReference>
<organism evidence="4 5">
    <name type="scientific">Caenorhabditis nigoni</name>
    <dbReference type="NCBI Taxonomy" id="1611254"/>
    <lineage>
        <taxon>Eukaryota</taxon>
        <taxon>Metazoa</taxon>
        <taxon>Ecdysozoa</taxon>
        <taxon>Nematoda</taxon>
        <taxon>Chromadorea</taxon>
        <taxon>Rhabditida</taxon>
        <taxon>Rhabditina</taxon>
        <taxon>Rhabditomorpha</taxon>
        <taxon>Rhabditoidea</taxon>
        <taxon>Rhabditidae</taxon>
        <taxon>Peloderinae</taxon>
        <taxon>Caenorhabditis</taxon>
    </lineage>
</organism>
<keyword evidence="2" id="KW-0325">Glycoprotein</keyword>
<feature type="signal peptide" evidence="3">
    <location>
        <begin position="1"/>
        <end position="16"/>
    </location>
</feature>
<keyword evidence="5" id="KW-1185">Reference proteome</keyword>
<evidence type="ECO:0000313" key="4">
    <source>
        <dbReference type="EMBL" id="PIC35346.1"/>
    </source>
</evidence>
<comment type="caution">
    <text evidence="4">The sequence shown here is derived from an EMBL/GenBank/DDBJ whole genome shotgun (WGS) entry which is preliminary data.</text>
</comment>
<protein>
    <recommendedName>
        <fullName evidence="6">Protein sleepless</fullName>
    </recommendedName>
</protein>
<dbReference type="EMBL" id="PDUG01000004">
    <property type="protein sequence ID" value="PIC35346.1"/>
    <property type="molecule type" value="Genomic_DNA"/>
</dbReference>
<evidence type="ECO:0000256" key="2">
    <source>
        <dbReference type="ARBA" id="ARBA00023180"/>
    </source>
</evidence>
<dbReference type="Pfam" id="PF17064">
    <property type="entry name" value="QVR"/>
    <property type="match status" value="1"/>
</dbReference>
<evidence type="ECO:0008006" key="6">
    <source>
        <dbReference type="Google" id="ProtNLM"/>
    </source>
</evidence>
<dbReference type="GO" id="GO:0030431">
    <property type="term" value="P:sleep"/>
    <property type="evidence" value="ECO:0007669"/>
    <property type="project" value="InterPro"/>
</dbReference>
<feature type="chain" id="PRO_5013841931" description="Protein sleepless" evidence="3">
    <location>
        <begin position="17"/>
        <end position="127"/>
    </location>
</feature>
<gene>
    <name evidence="4" type="primary">Cnig_chr_IV.g14733</name>
    <name evidence="4" type="ORF">B9Z55_014733</name>
</gene>
<sequence length="127" mass="13904">MRFLVVFVCLFAVSAALNCYICNSLAQPDCTTNYQSFNKICPVKSFAGLKAVKPVGCRVTRQYVNEETSIVRECAYTGEDVDKKSNKGSLGVSRVYSQCSEALCNSANSSFHFLTAAILVAVYKIFA</sequence>
<evidence type="ECO:0000256" key="3">
    <source>
        <dbReference type="SAM" id="SignalP"/>
    </source>
</evidence>
<keyword evidence="1 3" id="KW-0732">Signal</keyword>
<accession>A0A2G5U7U2</accession>
<dbReference type="AlphaFoldDB" id="A0A2G5U7U2"/>
<proteinExistence type="predicted"/>
<evidence type="ECO:0000256" key="1">
    <source>
        <dbReference type="ARBA" id="ARBA00022729"/>
    </source>
</evidence>
<evidence type="ECO:0000313" key="5">
    <source>
        <dbReference type="Proteomes" id="UP000230233"/>
    </source>
</evidence>
<dbReference type="STRING" id="1611254.A0A2G5U7U2"/>
<name>A0A2G5U7U2_9PELO</name>
<dbReference type="InterPro" id="IPR031424">
    <property type="entry name" value="QVR-like"/>
</dbReference>
<dbReference type="OrthoDB" id="6083863at2759"/>
<reference evidence="5" key="1">
    <citation type="submission" date="2017-10" db="EMBL/GenBank/DDBJ databases">
        <title>Rapid genome shrinkage in a self-fertile nematode reveals novel sperm competition proteins.</title>
        <authorList>
            <person name="Yin D."/>
            <person name="Schwarz E.M."/>
            <person name="Thomas C.G."/>
            <person name="Felde R.L."/>
            <person name="Korf I.F."/>
            <person name="Cutter A.D."/>
            <person name="Schartner C.M."/>
            <person name="Ralston E.J."/>
            <person name="Meyer B.J."/>
            <person name="Haag E.S."/>
        </authorList>
    </citation>
    <scope>NUCLEOTIDE SEQUENCE [LARGE SCALE GENOMIC DNA]</scope>
    <source>
        <strain evidence="5">JU1422</strain>
    </source>
</reference>
<dbReference type="InterPro" id="IPR050975">
    <property type="entry name" value="Sleep_regulator"/>
</dbReference>
<dbReference type="Proteomes" id="UP000230233">
    <property type="component" value="Chromosome IV"/>
</dbReference>